<organism evidence="1 2">
    <name type="scientific">Kibdelosporangium phytohabitans</name>
    <dbReference type="NCBI Taxonomy" id="860235"/>
    <lineage>
        <taxon>Bacteria</taxon>
        <taxon>Bacillati</taxon>
        <taxon>Actinomycetota</taxon>
        <taxon>Actinomycetes</taxon>
        <taxon>Pseudonocardiales</taxon>
        <taxon>Pseudonocardiaceae</taxon>
        <taxon>Kibdelosporangium</taxon>
    </lineage>
</organism>
<keyword evidence="2" id="KW-1185">Reference proteome</keyword>
<evidence type="ECO:0000313" key="2">
    <source>
        <dbReference type="Proteomes" id="UP000063699"/>
    </source>
</evidence>
<sequence>MHAQLTFFDGPRSPAEIAAADYAGRNRIQPALAGFDVRTYVLRRDDGSAVIITFAEDEQTLLDAQKAVLGTALLPDEDPALLPGADRVEIYPVVRVTPEGA</sequence>
<protein>
    <submittedName>
        <fullName evidence="1">Uncharacterized protein</fullName>
    </submittedName>
</protein>
<dbReference type="KEGG" id="kphy:AOZ06_19515"/>
<accession>A0A0N9I941</accession>
<reference evidence="1 2" key="1">
    <citation type="submission" date="2015-07" db="EMBL/GenBank/DDBJ databases">
        <title>Genome sequencing of Kibdelosporangium phytohabitans.</title>
        <authorList>
            <person name="Qin S."/>
            <person name="Xing K."/>
        </authorList>
    </citation>
    <scope>NUCLEOTIDE SEQUENCE [LARGE SCALE GENOMIC DNA]</scope>
    <source>
        <strain evidence="1 2">KLBMP1111</strain>
    </source>
</reference>
<dbReference type="EMBL" id="CP012752">
    <property type="protein sequence ID" value="ALG14901.1"/>
    <property type="molecule type" value="Genomic_DNA"/>
</dbReference>
<gene>
    <name evidence="1" type="ORF">AOZ06_19515</name>
</gene>
<evidence type="ECO:0000313" key="1">
    <source>
        <dbReference type="EMBL" id="ALG14901.1"/>
    </source>
</evidence>
<dbReference type="STRING" id="860235.AOZ06_19515"/>
<dbReference type="Proteomes" id="UP000063699">
    <property type="component" value="Chromosome"/>
</dbReference>
<dbReference type="AlphaFoldDB" id="A0A0N9I941"/>
<name>A0A0N9I941_9PSEU</name>
<proteinExistence type="predicted"/>
<dbReference type="OrthoDB" id="4552724at2"/>